<feature type="non-terminal residue" evidence="3">
    <location>
        <position position="1"/>
    </location>
</feature>
<dbReference type="Pfam" id="PF01128">
    <property type="entry name" value="IspD"/>
    <property type="match status" value="1"/>
</dbReference>
<dbReference type="InterPro" id="IPR050088">
    <property type="entry name" value="IspD/TarI_cytidylyltransf_bact"/>
</dbReference>
<dbReference type="Gene3D" id="3.90.550.10">
    <property type="entry name" value="Spore Coat Polysaccharide Biosynthesis Protein SpsA, Chain A"/>
    <property type="match status" value="1"/>
</dbReference>
<dbReference type="EMBL" id="BARW01008405">
    <property type="protein sequence ID" value="GAI84083.1"/>
    <property type="molecule type" value="Genomic_DNA"/>
</dbReference>
<comment type="caution">
    <text evidence="3">The sequence shown here is derived from an EMBL/GenBank/DDBJ whole genome shotgun (WGS) entry which is preliminary data.</text>
</comment>
<accession>X1RTV5</accession>
<organism evidence="3">
    <name type="scientific">marine sediment metagenome</name>
    <dbReference type="NCBI Taxonomy" id="412755"/>
    <lineage>
        <taxon>unclassified sequences</taxon>
        <taxon>metagenomes</taxon>
        <taxon>ecological metagenomes</taxon>
    </lineage>
</organism>
<dbReference type="GO" id="GO:0050518">
    <property type="term" value="F:2-C-methyl-D-erythritol 4-phosphate cytidylyltransferase activity"/>
    <property type="evidence" value="ECO:0007669"/>
    <property type="project" value="TreeGrafter"/>
</dbReference>
<evidence type="ECO:0008006" key="4">
    <source>
        <dbReference type="Google" id="ProtNLM"/>
    </source>
</evidence>
<dbReference type="SUPFAM" id="SSF53448">
    <property type="entry name" value="Nucleotide-diphospho-sugar transferases"/>
    <property type="match status" value="1"/>
</dbReference>
<evidence type="ECO:0000256" key="1">
    <source>
        <dbReference type="ARBA" id="ARBA00022679"/>
    </source>
</evidence>
<dbReference type="PANTHER" id="PTHR32125">
    <property type="entry name" value="2-C-METHYL-D-ERYTHRITOL 4-PHOSPHATE CYTIDYLYLTRANSFERASE, CHLOROPLASTIC"/>
    <property type="match status" value="1"/>
</dbReference>
<name>X1RTV5_9ZZZZ</name>
<evidence type="ECO:0000313" key="3">
    <source>
        <dbReference type="EMBL" id="GAI84083.1"/>
    </source>
</evidence>
<keyword evidence="2" id="KW-0548">Nucleotidyltransferase</keyword>
<keyword evidence="1" id="KW-0808">Transferase</keyword>
<protein>
    <recommendedName>
        <fullName evidence="4">2-C-methyl-D-erythritol 4-phosphate cytidylyltransferase</fullName>
    </recommendedName>
</protein>
<dbReference type="InterPro" id="IPR029044">
    <property type="entry name" value="Nucleotide-diphossugar_trans"/>
</dbReference>
<reference evidence="3" key="1">
    <citation type="journal article" date="2014" name="Front. Microbiol.">
        <title>High frequency of phylogenetically diverse reductive dehalogenase-homologous genes in deep subseafloor sedimentary metagenomes.</title>
        <authorList>
            <person name="Kawai M."/>
            <person name="Futagami T."/>
            <person name="Toyoda A."/>
            <person name="Takaki Y."/>
            <person name="Nishi S."/>
            <person name="Hori S."/>
            <person name="Arai W."/>
            <person name="Tsubouchi T."/>
            <person name="Morono Y."/>
            <person name="Uchiyama I."/>
            <person name="Ito T."/>
            <person name="Fujiyama A."/>
            <person name="Inagaki F."/>
            <person name="Takami H."/>
        </authorList>
    </citation>
    <scope>NUCLEOTIDE SEQUENCE</scope>
    <source>
        <strain evidence="3">Expedition CK06-06</strain>
    </source>
</reference>
<evidence type="ECO:0000256" key="2">
    <source>
        <dbReference type="ARBA" id="ARBA00022695"/>
    </source>
</evidence>
<dbReference type="AlphaFoldDB" id="X1RTV5"/>
<gene>
    <name evidence="3" type="ORF">S12H4_17235</name>
</gene>
<sequence length="208" mass="22832">VELFANRDDVKQILLAIAPEDEELVNIKWGPNLKFYNTKICFGGAERFDTVKKALELVNNDIDLIAVHDAVRCCLTKQWIDASFAAAAKTGAAILACPVAATIKQVKDNTIIKTVDRAGLYEAQTPQVFKAELLKKAYSNLANLDKSKISDDAQLIEALGEKVSIVQTDPSNIKITRQSDIAIAEAILKSRPKPRPKGPTGPYIEAQW</sequence>
<dbReference type="PANTHER" id="PTHR32125:SF4">
    <property type="entry name" value="2-C-METHYL-D-ERYTHRITOL 4-PHOSPHATE CYTIDYLYLTRANSFERASE, CHLOROPLASTIC"/>
    <property type="match status" value="1"/>
</dbReference>
<proteinExistence type="predicted"/>
<dbReference type="InterPro" id="IPR034683">
    <property type="entry name" value="IspD/TarI"/>
</dbReference>